<reference evidence="3" key="1">
    <citation type="submission" date="2022-06" db="EMBL/GenBank/DDBJ databases">
        <title>Genome Sequence of Candolleomyces eurysporus.</title>
        <authorList>
            <person name="Buettner E."/>
        </authorList>
    </citation>
    <scope>NUCLEOTIDE SEQUENCE</scope>
    <source>
        <strain evidence="3">VTCC 930004</strain>
    </source>
</reference>
<dbReference type="OrthoDB" id="10257471at2759"/>
<protein>
    <recommendedName>
        <fullName evidence="2">F-box/LRR-repeat protein 15-like leucin rich repeat domain-containing protein</fullName>
    </recommendedName>
</protein>
<gene>
    <name evidence="3" type="ORF">H1R20_g11432</name>
</gene>
<dbReference type="PANTHER" id="PTHR13318">
    <property type="entry name" value="PARTNER OF PAIRED, ISOFORM B-RELATED"/>
    <property type="match status" value="1"/>
</dbReference>
<dbReference type="GO" id="GO:0019005">
    <property type="term" value="C:SCF ubiquitin ligase complex"/>
    <property type="evidence" value="ECO:0007669"/>
    <property type="project" value="TreeGrafter"/>
</dbReference>
<dbReference type="PANTHER" id="PTHR13318:SF190">
    <property type="entry name" value="PARTNER OF PAIRED, ISOFORM B"/>
    <property type="match status" value="1"/>
</dbReference>
<dbReference type="AlphaFoldDB" id="A0A9W8IZC2"/>
<keyword evidence="4" id="KW-1185">Reference proteome</keyword>
<dbReference type="SUPFAM" id="SSF52047">
    <property type="entry name" value="RNI-like"/>
    <property type="match status" value="2"/>
</dbReference>
<dbReference type="InterPro" id="IPR032675">
    <property type="entry name" value="LRR_dom_sf"/>
</dbReference>
<evidence type="ECO:0000313" key="3">
    <source>
        <dbReference type="EMBL" id="KAJ2925666.1"/>
    </source>
</evidence>
<dbReference type="Gene3D" id="3.80.10.10">
    <property type="entry name" value="Ribonuclease Inhibitor"/>
    <property type="match status" value="2"/>
</dbReference>
<dbReference type="GO" id="GO:0031146">
    <property type="term" value="P:SCF-dependent proteasomal ubiquitin-dependent protein catabolic process"/>
    <property type="evidence" value="ECO:0007669"/>
    <property type="project" value="TreeGrafter"/>
</dbReference>
<comment type="caution">
    <text evidence="3">The sequence shown here is derived from an EMBL/GenBank/DDBJ whole genome shotgun (WGS) entry which is preliminary data.</text>
</comment>
<organism evidence="3 4">
    <name type="scientific">Candolleomyces eurysporus</name>
    <dbReference type="NCBI Taxonomy" id="2828524"/>
    <lineage>
        <taxon>Eukaryota</taxon>
        <taxon>Fungi</taxon>
        <taxon>Dikarya</taxon>
        <taxon>Basidiomycota</taxon>
        <taxon>Agaricomycotina</taxon>
        <taxon>Agaricomycetes</taxon>
        <taxon>Agaricomycetidae</taxon>
        <taxon>Agaricales</taxon>
        <taxon>Agaricineae</taxon>
        <taxon>Psathyrellaceae</taxon>
        <taxon>Candolleomyces</taxon>
    </lineage>
</organism>
<feature type="non-terminal residue" evidence="3">
    <location>
        <position position="513"/>
    </location>
</feature>
<evidence type="ECO:0000256" key="1">
    <source>
        <dbReference type="SAM" id="MobiDB-lite"/>
    </source>
</evidence>
<name>A0A9W8IZC2_9AGAR</name>
<feature type="compositionally biased region" description="Basic and acidic residues" evidence="1">
    <location>
        <begin position="217"/>
        <end position="232"/>
    </location>
</feature>
<dbReference type="InterPro" id="IPR006553">
    <property type="entry name" value="Leu-rich_rpt_Cys-con_subtyp"/>
</dbReference>
<dbReference type="Pfam" id="PF25372">
    <property type="entry name" value="DUF7885"/>
    <property type="match status" value="1"/>
</dbReference>
<feature type="region of interest" description="Disordered" evidence="1">
    <location>
        <begin position="493"/>
        <end position="513"/>
    </location>
</feature>
<feature type="region of interest" description="Disordered" evidence="1">
    <location>
        <begin position="188"/>
        <end position="232"/>
    </location>
</feature>
<dbReference type="Proteomes" id="UP001140091">
    <property type="component" value="Unassembled WGS sequence"/>
</dbReference>
<feature type="domain" description="F-box/LRR-repeat protein 15-like leucin rich repeat" evidence="2">
    <location>
        <begin position="37"/>
        <end position="171"/>
    </location>
</feature>
<sequence length="513" mass="55915">MVRTLESPNPTLAYHKLIRRLNFVAPAPWIGDSTLTALSQCDLLERLTLHGSKRLSAPALEATLTSWPNLISIDLTNVAEVTNEAIILLAAVSNKLQGVNLNGCKIPGDPALIALAKNCPSLCRLRMGASDLVTDTGVSAIVKGCPRLLELDLHRCQNITNIALDLAFCGSLTDLAFPFTIRVVEAGDAPRDQERDNAGLPGQGEHDAAKGQEVADVEGRPVETDRPEVVPEVRETASIDPQEHVSSLPGLSTIDLCPLTVHQALESLRILDLSSCIQITDNAIEGITSCAPRLRNLVLSKCALLTDRSVEAICKLGRALHYLNLAHVDQITDHAVIKLAQSCTRLKYVDFTSCDELTDKSVLELSKLPRLRRIGLVRVSKITDTAIYALAVRVASTLERAHLSFCTKITLKAIYLLLKRAPKLSHLSLTGIPVFMVPELQRFRRETPKEFNEYQRSIFCVYSGRGIQQLREQLGATLAEAFDEQKLLNTIGDAPPALGDVESDSDSDYGGAS</sequence>
<accession>A0A9W8IZC2</accession>
<evidence type="ECO:0000259" key="2">
    <source>
        <dbReference type="Pfam" id="PF25372"/>
    </source>
</evidence>
<proteinExistence type="predicted"/>
<dbReference type="SMART" id="SM00367">
    <property type="entry name" value="LRR_CC"/>
    <property type="match status" value="10"/>
</dbReference>
<dbReference type="EMBL" id="JANBPK010001135">
    <property type="protein sequence ID" value="KAJ2925666.1"/>
    <property type="molecule type" value="Genomic_DNA"/>
</dbReference>
<dbReference type="InterPro" id="IPR057207">
    <property type="entry name" value="FBXL15_LRR"/>
</dbReference>
<feature type="compositionally biased region" description="Basic and acidic residues" evidence="1">
    <location>
        <begin position="188"/>
        <end position="197"/>
    </location>
</feature>
<evidence type="ECO:0000313" key="4">
    <source>
        <dbReference type="Proteomes" id="UP001140091"/>
    </source>
</evidence>